<dbReference type="Gene3D" id="3.30.2020.10">
    <property type="entry name" value="NE0471-like N-terminal domain"/>
    <property type="match status" value="1"/>
</dbReference>
<reference evidence="1 2" key="1">
    <citation type="submission" date="2020-04" db="EMBL/GenBank/DDBJ databases">
        <title>Complete genome of a Psychrophilic, Marine, Gas Vacuolate Bacterium Polaromonas vacuolata KCTC 22033T.</title>
        <authorList>
            <person name="Hwang K."/>
            <person name="Kim K.M."/>
        </authorList>
    </citation>
    <scope>NUCLEOTIDE SEQUENCE [LARGE SCALE GENOMIC DNA]</scope>
    <source>
        <strain evidence="1 2">KCTC 22033</strain>
    </source>
</reference>
<proteinExistence type="predicted"/>
<sequence>MKWDVVDVKPIASLALRVQFRDGLVGNVQFEKSHLTGVFAALKDPLVFQQAHIDSGAVAWPGDLDLAPDAMYQEIKMHGQWVLR</sequence>
<accession>A0A6H2H797</accession>
<evidence type="ECO:0000313" key="2">
    <source>
        <dbReference type="Proteomes" id="UP000502041"/>
    </source>
</evidence>
<keyword evidence="2" id="KW-1185">Reference proteome</keyword>
<dbReference type="AlphaFoldDB" id="A0A6H2H797"/>
<dbReference type="KEGG" id="pvac:HC248_01021"/>
<dbReference type="InterPro" id="IPR018841">
    <property type="entry name" value="DUF2442"/>
</dbReference>
<organism evidence="1 2">
    <name type="scientific">Polaromonas vacuolata</name>
    <dbReference type="NCBI Taxonomy" id="37448"/>
    <lineage>
        <taxon>Bacteria</taxon>
        <taxon>Pseudomonadati</taxon>
        <taxon>Pseudomonadota</taxon>
        <taxon>Betaproteobacteria</taxon>
        <taxon>Burkholderiales</taxon>
        <taxon>Comamonadaceae</taxon>
        <taxon>Polaromonas</taxon>
    </lineage>
</organism>
<name>A0A6H2H797_9BURK</name>
<dbReference type="InterPro" id="IPR036782">
    <property type="entry name" value="NE0471-like_N"/>
</dbReference>
<dbReference type="Proteomes" id="UP000502041">
    <property type="component" value="Chromosome"/>
</dbReference>
<dbReference type="EMBL" id="CP051461">
    <property type="protein sequence ID" value="QJC55739.1"/>
    <property type="molecule type" value="Genomic_DNA"/>
</dbReference>
<gene>
    <name evidence="1" type="ORF">HC248_01021</name>
</gene>
<dbReference type="RefSeq" id="WP_168921559.1">
    <property type="nucleotide sequence ID" value="NZ_CP051461.1"/>
</dbReference>
<dbReference type="Pfam" id="PF10387">
    <property type="entry name" value="DUF2442"/>
    <property type="match status" value="1"/>
</dbReference>
<evidence type="ECO:0000313" key="1">
    <source>
        <dbReference type="EMBL" id="QJC55739.1"/>
    </source>
</evidence>
<protein>
    <recommendedName>
        <fullName evidence="3">DUF2442 domain-containing protein</fullName>
    </recommendedName>
</protein>
<dbReference type="SUPFAM" id="SSF143880">
    <property type="entry name" value="NE0471 N-terminal domain-like"/>
    <property type="match status" value="1"/>
</dbReference>
<evidence type="ECO:0008006" key="3">
    <source>
        <dbReference type="Google" id="ProtNLM"/>
    </source>
</evidence>